<evidence type="ECO:0000313" key="13">
    <source>
        <dbReference type="EMBL" id="MFF8278432.1"/>
    </source>
</evidence>
<evidence type="ECO:0000256" key="11">
    <source>
        <dbReference type="ARBA" id="ARBA00032305"/>
    </source>
</evidence>
<evidence type="ECO:0000256" key="12">
    <source>
        <dbReference type="ARBA" id="ARBA00047973"/>
    </source>
</evidence>
<name>A0ABW6YFX6_9ACTN</name>
<dbReference type="PANTHER" id="PTHR33254">
    <property type="entry name" value="4-HYDROXY-4-METHYL-2-OXOGLUTARATE ALDOLASE 3-RELATED"/>
    <property type="match status" value="1"/>
</dbReference>
<dbReference type="EC" id="4.1.3.17" evidence="5"/>
<proteinExistence type="inferred from homology"/>
<dbReference type="Proteomes" id="UP001603013">
    <property type="component" value="Unassembled WGS sequence"/>
</dbReference>
<dbReference type="CDD" id="cd16841">
    <property type="entry name" value="RraA_family"/>
    <property type="match status" value="1"/>
</dbReference>
<accession>A0ABW6YFX6</accession>
<dbReference type="SUPFAM" id="SSF89562">
    <property type="entry name" value="RraA-like"/>
    <property type="match status" value="1"/>
</dbReference>
<dbReference type="EC" id="4.1.1.112" evidence="6"/>
<dbReference type="InterPro" id="IPR005493">
    <property type="entry name" value="RraA/RraA-like"/>
</dbReference>
<evidence type="ECO:0000256" key="2">
    <source>
        <dbReference type="ARBA" id="ARBA00001968"/>
    </source>
</evidence>
<reference evidence="13 14" key="1">
    <citation type="submission" date="2024-10" db="EMBL/GenBank/DDBJ databases">
        <title>The Natural Products Discovery Center: Release of the First 8490 Sequenced Strains for Exploring Actinobacteria Biosynthetic Diversity.</title>
        <authorList>
            <person name="Kalkreuter E."/>
            <person name="Kautsar S.A."/>
            <person name="Yang D."/>
            <person name="Bader C.D."/>
            <person name="Teijaro C.N."/>
            <person name="Fluegel L."/>
            <person name="Davis C.M."/>
            <person name="Simpson J.R."/>
            <person name="Lauterbach L."/>
            <person name="Steele A.D."/>
            <person name="Gui C."/>
            <person name="Meng S."/>
            <person name="Li G."/>
            <person name="Viehrig K."/>
            <person name="Ye F."/>
            <person name="Su P."/>
            <person name="Kiefer A.F."/>
            <person name="Nichols A."/>
            <person name="Cepeda A.J."/>
            <person name="Yan W."/>
            <person name="Fan B."/>
            <person name="Jiang Y."/>
            <person name="Adhikari A."/>
            <person name="Zheng C.-J."/>
            <person name="Schuster L."/>
            <person name="Cowan T.M."/>
            <person name="Smanski M.J."/>
            <person name="Chevrette M.G."/>
            <person name="De Carvalho L.P.S."/>
            <person name="Shen B."/>
        </authorList>
    </citation>
    <scope>NUCLEOTIDE SEQUENCE [LARGE SCALE GENOMIC DNA]</scope>
    <source>
        <strain evidence="13 14">NPDC015755</strain>
    </source>
</reference>
<evidence type="ECO:0000256" key="1">
    <source>
        <dbReference type="ARBA" id="ARBA00001342"/>
    </source>
</evidence>
<dbReference type="RefSeq" id="WP_391935565.1">
    <property type="nucleotide sequence ID" value="NZ_JBIBSM010000010.1"/>
</dbReference>
<organism evidence="13 14">
    <name type="scientific">Streptomyces lateritius</name>
    <dbReference type="NCBI Taxonomy" id="67313"/>
    <lineage>
        <taxon>Bacteria</taxon>
        <taxon>Bacillati</taxon>
        <taxon>Actinomycetota</taxon>
        <taxon>Actinomycetes</taxon>
        <taxon>Kitasatosporales</taxon>
        <taxon>Streptomycetaceae</taxon>
        <taxon>Streptomyces</taxon>
    </lineage>
</organism>
<keyword evidence="14" id="KW-1185">Reference proteome</keyword>
<evidence type="ECO:0000256" key="9">
    <source>
        <dbReference type="ARBA" id="ARBA00029596"/>
    </source>
</evidence>
<comment type="function">
    <text evidence="8">Catalyzes the aldol cleavage of 4-hydroxy-4-methyl-2-oxoglutarate (HMG) into 2 molecules of pyruvate. Also contains a secondary oxaloacetate (OAA) decarboxylase activity due to the common pyruvate enolate transition state formed following C-C bond cleavage in the retro-aldol and decarboxylation reactions.</text>
</comment>
<comment type="catalytic activity">
    <reaction evidence="1">
        <text>4-hydroxy-4-methyl-2-oxoglutarate = 2 pyruvate</text>
        <dbReference type="Rhea" id="RHEA:22748"/>
        <dbReference type="ChEBI" id="CHEBI:15361"/>
        <dbReference type="ChEBI" id="CHEBI:58276"/>
        <dbReference type="EC" id="4.1.3.17"/>
    </reaction>
</comment>
<comment type="catalytic activity">
    <reaction evidence="12">
        <text>oxaloacetate + H(+) = pyruvate + CO2</text>
        <dbReference type="Rhea" id="RHEA:15641"/>
        <dbReference type="ChEBI" id="CHEBI:15361"/>
        <dbReference type="ChEBI" id="CHEBI:15378"/>
        <dbReference type="ChEBI" id="CHEBI:16452"/>
        <dbReference type="ChEBI" id="CHEBI:16526"/>
        <dbReference type="EC" id="4.1.1.112"/>
    </reaction>
</comment>
<evidence type="ECO:0000256" key="7">
    <source>
        <dbReference type="ARBA" id="ARBA00016549"/>
    </source>
</evidence>
<evidence type="ECO:0000256" key="5">
    <source>
        <dbReference type="ARBA" id="ARBA00012213"/>
    </source>
</evidence>
<sequence>MLKEFADLSTPLVADACVRLGEPLRAAPAGVAPVVPGQRVAGRVLPARHYGSVDVFLEAFTRAEPGDVLVIDNGGRVDEACVGDLAVLEAEAAGVAGLAVWGLHRDTPDLEEIGLPVFSYGRHAPGPVRVDARGPEALRTARFGEHLVSSADVVFGDADGVLFVAADRVDAVLEAAHAIHRTEREQARRIRAGETLRAQTRFDDYLARRNANPSYTFRQHLRRIGGAIEE</sequence>
<comment type="cofactor">
    <cofactor evidence="2">
        <name>a divalent metal cation</name>
        <dbReference type="ChEBI" id="CHEBI:60240"/>
    </cofactor>
</comment>
<comment type="subunit">
    <text evidence="4">Homotrimer.</text>
</comment>
<evidence type="ECO:0000256" key="4">
    <source>
        <dbReference type="ARBA" id="ARBA00011233"/>
    </source>
</evidence>
<evidence type="ECO:0000256" key="3">
    <source>
        <dbReference type="ARBA" id="ARBA00008621"/>
    </source>
</evidence>
<dbReference type="InterPro" id="IPR036704">
    <property type="entry name" value="RraA/RraA-like_sf"/>
</dbReference>
<dbReference type="PANTHER" id="PTHR33254:SF4">
    <property type="entry name" value="4-HYDROXY-4-METHYL-2-OXOGLUTARATE ALDOLASE 3-RELATED"/>
    <property type="match status" value="1"/>
</dbReference>
<protein>
    <recommendedName>
        <fullName evidence="7">Putative 4-hydroxy-4-methyl-2-oxoglutarate aldolase</fullName>
        <ecNumber evidence="6">4.1.1.112</ecNumber>
        <ecNumber evidence="5">4.1.3.17</ecNumber>
    </recommendedName>
    <alternativeName>
        <fullName evidence="11">Oxaloacetate decarboxylase</fullName>
    </alternativeName>
    <alternativeName>
        <fullName evidence="9">Regulator of ribonuclease activity homolog</fullName>
    </alternativeName>
    <alternativeName>
        <fullName evidence="10">RraA-like protein</fullName>
    </alternativeName>
</protein>
<evidence type="ECO:0000256" key="6">
    <source>
        <dbReference type="ARBA" id="ARBA00012947"/>
    </source>
</evidence>
<dbReference type="EMBL" id="JBIBSM010000010">
    <property type="protein sequence ID" value="MFF8278432.1"/>
    <property type="molecule type" value="Genomic_DNA"/>
</dbReference>
<gene>
    <name evidence="13" type="ORF">ACF05T_20350</name>
</gene>
<comment type="caution">
    <text evidence="13">The sequence shown here is derived from an EMBL/GenBank/DDBJ whole genome shotgun (WGS) entry which is preliminary data.</text>
</comment>
<evidence type="ECO:0000313" key="14">
    <source>
        <dbReference type="Proteomes" id="UP001603013"/>
    </source>
</evidence>
<evidence type="ECO:0000256" key="10">
    <source>
        <dbReference type="ARBA" id="ARBA00030169"/>
    </source>
</evidence>
<dbReference type="Gene3D" id="3.50.30.40">
    <property type="entry name" value="Ribonuclease E inhibitor RraA/RraA-like"/>
    <property type="match status" value="1"/>
</dbReference>
<dbReference type="Pfam" id="PF03737">
    <property type="entry name" value="RraA-like"/>
    <property type="match status" value="1"/>
</dbReference>
<comment type="similarity">
    <text evidence="3">Belongs to the class II aldolase/RraA-like family.</text>
</comment>
<evidence type="ECO:0000256" key="8">
    <source>
        <dbReference type="ARBA" id="ARBA00025046"/>
    </source>
</evidence>